<keyword evidence="1" id="KW-1133">Transmembrane helix</keyword>
<proteinExistence type="predicted"/>
<comment type="caution">
    <text evidence="2">The sequence shown here is derived from an EMBL/GenBank/DDBJ whole genome shotgun (WGS) entry which is preliminary data.</text>
</comment>
<evidence type="ECO:0000256" key="1">
    <source>
        <dbReference type="SAM" id="Phobius"/>
    </source>
</evidence>
<reference evidence="2 3" key="1">
    <citation type="submission" date="2018-03" db="EMBL/GenBank/DDBJ databases">
        <title>The ancient ancestry and fast evolution of plastids.</title>
        <authorList>
            <person name="Moore K.R."/>
            <person name="Magnabosco C."/>
            <person name="Momper L."/>
            <person name="Gold D.A."/>
            <person name="Bosak T."/>
            <person name="Fournier G.P."/>
        </authorList>
    </citation>
    <scope>NUCLEOTIDE SEQUENCE [LARGE SCALE GENOMIC DNA]</scope>
    <source>
        <strain evidence="2 3">CCALA 016</strain>
    </source>
</reference>
<dbReference type="EMBL" id="PXOH01000007">
    <property type="protein sequence ID" value="PSF37746.1"/>
    <property type="molecule type" value="Genomic_DNA"/>
</dbReference>
<dbReference type="Proteomes" id="UP000239001">
    <property type="component" value="Unassembled WGS sequence"/>
</dbReference>
<sequence length="60" mass="6966">MKSQLQKSFTQIFIALVIEITLNCLGLDQLADYSEFVFKSDVIKLEKITKNIYLTGYYLI</sequence>
<feature type="transmembrane region" description="Helical" evidence="1">
    <location>
        <begin position="12"/>
        <end position="31"/>
    </location>
</feature>
<evidence type="ECO:0000313" key="2">
    <source>
        <dbReference type="EMBL" id="PSF37746.1"/>
    </source>
</evidence>
<accession>A0A2T1LZH7</accession>
<protein>
    <submittedName>
        <fullName evidence="2">Uncharacterized protein</fullName>
    </submittedName>
</protein>
<keyword evidence="1" id="KW-0472">Membrane</keyword>
<dbReference type="RefSeq" id="WP_106456610.1">
    <property type="nucleotide sequence ID" value="NZ_PXOH01000007.1"/>
</dbReference>
<evidence type="ECO:0000313" key="3">
    <source>
        <dbReference type="Proteomes" id="UP000239001"/>
    </source>
</evidence>
<gene>
    <name evidence="2" type="ORF">C7H19_09370</name>
</gene>
<dbReference type="OrthoDB" id="468542at2"/>
<name>A0A2T1LZH7_9CHRO</name>
<reference evidence="2 3" key="2">
    <citation type="submission" date="2018-03" db="EMBL/GenBank/DDBJ databases">
        <authorList>
            <person name="Keele B.F."/>
        </authorList>
    </citation>
    <scope>NUCLEOTIDE SEQUENCE [LARGE SCALE GENOMIC DNA]</scope>
    <source>
        <strain evidence="2 3">CCALA 016</strain>
    </source>
</reference>
<keyword evidence="3" id="KW-1185">Reference proteome</keyword>
<keyword evidence="1" id="KW-0812">Transmembrane</keyword>
<dbReference type="AlphaFoldDB" id="A0A2T1LZH7"/>
<organism evidence="2 3">
    <name type="scientific">Aphanothece hegewaldii CCALA 016</name>
    <dbReference type="NCBI Taxonomy" id="2107694"/>
    <lineage>
        <taxon>Bacteria</taxon>
        <taxon>Bacillati</taxon>
        <taxon>Cyanobacteriota</taxon>
        <taxon>Cyanophyceae</taxon>
        <taxon>Oscillatoriophycideae</taxon>
        <taxon>Chroococcales</taxon>
        <taxon>Aphanothecaceae</taxon>
        <taxon>Aphanothece</taxon>
    </lineage>
</organism>